<comment type="caution">
    <text evidence="2">The sequence shown here is derived from an EMBL/GenBank/DDBJ whole genome shotgun (WGS) entry which is preliminary data.</text>
</comment>
<protein>
    <submittedName>
        <fullName evidence="2">Uncharacterized protein</fullName>
    </submittedName>
</protein>
<accession>U7VDJ6</accession>
<evidence type="ECO:0000313" key="3">
    <source>
        <dbReference type="Proteomes" id="UP000017081"/>
    </source>
</evidence>
<name>U7VDJ6_9FUSO</name>
<dbReference type="Proteomes" id="UP000017081">
    <property type="component" value="Unassembled WGS sequence"/>
</dbReference>
<keyword evidence="1" id="KW-0732">Signal</keyword>
<keyword evidence="3" id="KW-1185">Reference proteome</keyword>
<dbReference type="HOGENOM" id="CLU_1966615_0_0_0"/>
<feature type="signal peptide" evidence="1">
    <location>
        <begin position="1"/>
        <end position="23"/>
    </location>
</feature>
<dbReference type="AlphaFoldDB" id="U7VDJ6"/>
<evidence type="ECO:0000313" key="2">
    <source>
        <dbReference type="EMBL" id="ERT68873.1"/>
    </source>
</evidence>
<reference evidence="2 3" key="1">
    <citation type="submission" date="2013-08" db="EMBL/GenBank/DDBJ databases">
        <authorList>
            <person name="Weinstock G."/>
            <person name="Sodergren E."/>
            <person name="Wylie T."/>
            <person name="Fulton L."/>
            <person name="Fulton R."/>
            <person name="Fronick C."/>
            <person name="O'Laughlin M."/>
            <person name="Godfrey J."/>
            <person name="Miner T."/>
            <person name="Herter B."/>
            <person name="Appelbaum E."/>
            <person name="Cordes M."/>
            <person name="Lek S."/>
            <person name="Wollam A."/>
            <person name="Pepin K.H."/>
            <person name="Palsikar V.B."/>
            <person name="Mitreva M."/>
            <person name="Wilson R.K."/>
        </authorList>
    </citation>
    <scope>NUCLEOTIDE SEQUENCE [LARGE SCALE GENOMIC DNA]</scope>
    <source>
        <strain evidence="2 3">ATCC BAA-474</strain>
    </source>
</reference>
<proteinExistence type="predicted"/>
<gene>
    <name evidence="2" type="ORF">HMPREF0202_01197</name>
</gene>
<sequence>MGGLYMKKLLLSLSVLLSLTAFANSKEDMIEMGLRNKFPALTDGKTTINVHEYDVDLDHHKIELKVELKGDASKDEYDKLDKAKLETLAAEMAKYTQTESGKTLPVYVEIELDRDMLPDEVLYKNTF</sequence>
<evidence type="ECO:0000256" key="1">
    <source>
        <dbReference type="SAM" id="SignalP"/>
    </source>
</evidence>
<feature type="chain" id="PRO_5004689248" evidence="1">
    <location>
        <begin position="24"/>
        <end position="127"/>
    </location>
</feature>
<organism evidence="2 3">
    <name type="scientific">Cetobacterium somerae ATCC BAA-474</name>
    <dbReference type="NCBI Taxonomy" id="1319815"/>
    <lineage>
        <taxon>Bacteria</taxon>
        <taxon>Fusobacteriati</taxon>
        <taxon>Fusobacteriota</taxon>
        <taxon>Fusobacteriia</taxon>
        <taxon>Fusobacteriales</taxon>
        <taxon>Fusobacteriaceae</taxon>
        <taxon>Cetobacterium</taxon>
    </lineage>
</organism>
<dbReference type="EMBL" id="AXZF01000042">
    <property type="protein sequence ID" value="ERT68873.1"/>
    <property type="molecule type" value="Genomic_DNA"/>
</dbReference>